<organism evidence="2 3">
    <name type="scientific">Natronosalvus hydrolyticus</name>
    <dbReference type="NCBI Taxonomy" id="2979988"/>
    <lineage>
        <taxon>Archaea</taxon>
        <taxon>Methanobacteriati</taxon>
        <taxon>Methanobacteriota</taxon>
        <taxon>Stenosarchaea group</taxon>
        <taxon>Halobacteria</taxon>
        <taxon>Halobacteriales</taxon>
        <taxon>Natrialbaceae</taxon>
        <taxon>Natronosalvus</taxon>
    </lineage>
</organism>
<feature type="transmembrane region" description="Helical" evidence="1">
    <location>
        <begin position="30"/>
        <end position="62"/>
    </location>
</feature>
<keyword evidence="3" id="KW-1185">Reference proteome</keyword>
<keyword evidence="1" id="KW-0472">Membrane</keyword>
<evidence type="ECO:0000313" key="2">
    <source>
        <dbReference type="EMBL" id="MCU4752510.1"/>
    </source>
</evidence>
<evidence type="ECO:0000256" key="1">
    <source>
        <dbReference type="SAM" id="Phobius"/>
    </source>
</evidence>
<keyword evidence="1" id="KW-0812">Transmembrane</keyword>
<dbReference type="AlphaFoldDB" id="A0AAP2Z963"/>
<dbReference type="EMBL" id="JAOPJZ010000007">
    <property type="protein sequence ID" value="MCU4752510.1"/>
    <property type="molecule type" value="Genomic_DNA"/>
</dbReference>
<dbReference type="Proteomes" id="UP001321047">
    <property type="component" value="Unassembled WGS sequence"/>
</dbReference>
<gene>
    <name evidence="2" type="ORF">OB919_11000</name>
</gene>
<protein>
    <submittedName>
        <fullName evidence="2">Uncharacterized protein</fullName>
    </submittedName>
</protein>
<name>A0AAP2Z963_9EURY</name>
<accession>A0AAP2Z963</accession>
<dbReference type="RefSeq" id="WP_342808842.1">
    <property type="nucleotide sequence ID" value="NZ_JAOPJZ010000007.1"/>
</dbReference>
<proteinExistence type="predicted"/>
<evidence type="ECO:0000313" key="3">
    <source>
        <dbReference type="Proteomes" id="UP001321047"/>
    </source>
</evidence>
<comment type="caution">
    <text evidence="2">The sequence shown here is derived from an EMBL/GenBank/DDBJ whole genome shotgun (WGS) entry which is preliminary data.</text>
</comment>
<keyword evidence="1" id="KW-1133">Transmembrane helix</keyword>
<sequence>MHRGPKDPEMIRMMYGLDQLHSEPRKIAGAMFLAGIFAAGILAISAPMAAAIAIAIAAGGLWSARRLARKRRAESIDERRPAQVAGSLAAILERGNR</sequence>
<reference evidence="2 3" key="1">
    <citation type="submission" date="2022-09" db="EMBL/GenBank/DDBJ databases">
        <title>Enrichment on poylsaccharides allowed isolation of novel metabolic and taxonomic groups of Haloarchaea.</title>
        <authorList>
            <person name="Sorokin D.Y."/>
            <person name="Elcheninov A.G."/>
            <person name="Khizhniak T.V."/>
            <person name="Kolganova T.V."/>
            <person name="Kublanov I.V."/>
        </authorList>
    </citation>
    <scope>NUCLEOTIDE SEQUENCE [LARGE SCALE GENOMIC DNA]</scope>
    <source>
        <strain evidence="2 3">AArc-curdl1</strain>
    </source>
</reference>